<organism evidence="9 10">
    <name type="scientific">Pichia californica</name>
    <dbReference type="NCBI Taxonomy" id="460514"/>
    <lineage>
        <taxon>Eukaryota</taxon>
        <taxon>Fungi</taxon>
        <taxon>Dikarya</taxon>
        <taxon>Ascomycota</taxon>
        <taxon>Saccharomycotina</taxon>
        <taxon>Pichiomycetes</taxon>
        <taxon>Pichiales</taxon>
        <taxon>Pichiaceae</taxon>
        <taxon>Pichia</taxon>
    </lineage>
</organism>
<dbReference type="GO" id="GO:0005667">
    <property type="term" value="C:transcription regulator complex"/>
    <property type="evidence" value="ECO:0007669"/>
    <property type="project" value="TreeGrafter"/>
</dbReference>
<proteinExistence type="inferred from homology"/>
<keyword evidence="3" id="KW-0805">Transcription regulation</keyword>
<reference evidence="9" key="1">
    <citation type="submission" date="2020-11" db="EMBL/GenBank/DDBJ databases">
        <title>Kefir isolates.</title>
        <authorList>
            <person name="Marcisauskas S."/>
            <person name="Kim Y."/>
            <person name="Blasche S."/>
        </authorList>
    </citation>
    <scope>NUCLEOTIDE SEQUENCE</scope>
    <source>
        <strain evidence="9">Olga-1</strain>
    </source>
</reference>
<dbReference type="GO" id="GO:0005634">
    <property type="term" value="C:nucleus"/>
    <property type="evidence" value="ECO:0007669"/>
    <property type="project" value="UniProtKB-SubCell"/>
</dbReference>
<evidence type="ECO:0000256" key="2">
    <source>
        <dbReference type="ARBA" id="ARBA00008421"/>
    </source>
</evidence>
<dbReference type="InterPro" id="IPR000818">
    <property type="entry name" value="TEA/ATTS_dom"/>
</dbReference>
<keyword evidence="4" id="KW-0804">Transcription</keyword>
<keyword evidence="10" id="KW-1185">Reference proteome</keyword>
<evidence type="ECO:0000259" key="8">
    <source>
        <dbReference type="PROSITE" id="PS51088"/>
    </source>
</evidence>
<sequence>MEDHLFDIYTDEPLLNLNSSNNVRDTRIQLMDTPLQLSNLSNVNTNVAYIDFKEKSNSSNSNQTINLHPSMSDIELEKEFIQFSEHENDDIEVGNNNLTEAIENNNNSNNNINKRNASDDLSSQQENHTRKRIKKPETKWPDALERAFEEAVNLIPKKSLRNLKISGSTYGRNQYISFYIHDKTNIIRTSKQISSHIQAITTSKKYPELSLLLKEGPGDTREICEKFTNVFTEILKKLPDDPEQYINGSFDGKKRDIYFNQISNNSISNNLPDHIKTFRNYIRILFKKFEMSYINFNSIKESHMFSTLDQSLINNDLASVSVSQESLLHEFPIISNIINKSFTYFNHDILDKIPIVYGDVYMTLPTLTNDLTSGCYNFTTKICLSCLPKEEKSYGIITLITCNNFKVQEIFEVLETTTNKSKNDIVFTTKIGNEYWRNYLLNKQKELTYNGVDNIGTSEKTFEMEIKSIKIQQFIFHYNEKILSMNNGMIKLDQVNPLEFRSILAWRFEKVFEQSNAVTIIRRLEYFRNNSNNNNNIYNNNLNNINNNDVMNSSTPIKSSNLQYNDSKLQSFTNLKHNELSVYKRNKINPFYKDDEKTIQSEKNFNGISTPHNENQQSFVKFISNEESPLVNINSHINNIFDHSSNSININNTFDNSVFTSNIEKTACTSFSTIDEVNSETGDDSNNVEIENILGQQPLNMMRQNNNSSNITEILSTITKDNPDPLLEIPDRFNNIHSNSNSNSHSQPIYHTQLLNQLPYSKPLYPQTHLHSKLTHQPPSGQDEIDLNSFIKHQYNPFQHSSKE</sequence>
<dbReference type="PANTHER" id="PTHR11834:SF0">
    <property type="entry name" value="PROTEIN SCALLOPED"/>
    <property type="match status" value="1"/>
</dbReference>
<dbReference type="AlphaFoldDB" id="A0A9P7BCK2"/>
<feature type="domain" description="TEA" evidence="8">
    <location>
        <begin position="133"/>
        <end position="207"/>
    </location>
</feature>
<evidence type="ECO:0000256" key="1">
    <source>
        <dbReference type="ARBA" id="ARBA00004123"/>
    </source>
</evidence>
<dbReference type="GO" id="GO:0000981">
    <property type="term" value="F:DNA-binding transcription factor activity, RNA polymerase II-specific"/>
    <property type="evidence" value="ECO:0007669"/>
    <property type="project" value="TreeGrafter"/>
</dbReference>
<evidence type="ECO:0000256" key="6">
    <source>
        <dbReference type="PROSITE-ProRule" id="PRU00505"/>
    </source>
</evidence>
<feature type="region of interest" description="Disordered" evidence="7">
    <location>
        <begin position="101"/>
        <end position="138"/>
    </location>
</feature>
<feature type="DNA-binding region" description="TEA" evidence="6">
    <location>
        <begin position="133"/>
        <end position="207"/>
    </location>
</feature>
<dbReference type="PRINTS" id="PR00065">
    <property type="entry name" value="TEADOMAIN"/>
</dbReference>
<dbReference type="GO" id="GO:0000978">
    <property type="term" value="F:RNA polymerase II cis-regulatory region sequence-specific DNA binding"/>
    <property type="evidence" value="ECO:0007669"/>
    <property type="project" value="TreeGrafter"/>
</dbReference>
<dbReference type="Proteomes" id="UP000697127">
    <property type="component" value="Unassembled WGS sequence"/>
</dbReference>
<dbReference type="Pfam" id="PF01285">
    <property type="entry name" value="TEA"/>
    <property type="match status" value="1"/>
</dbReference>
<evidence type="ECO:0000256" key="3">
    <source>
        <dbReference type="ARBA" id="ARBA00023015"/>
    </source>
</evidence>
<evidence type="ECO:0000313" key="10">
    <source>
        <dbReference type="Proteomes" id="UP000697127"/>
    </source>
</evidence>
<dbReference type="PANTHER" id="PTHR11834">
    <property type="entry name" value="TRANSCRIPTIONAL ENHANCER FACTOR TEF RELATED"/>
    <property type="match status" value="1"/>
</dbReference>
<protein>
    <recommendedName>
        <fullName evidence="8">TEA domain-containing protein</fullName>
    </recommendedName>
</protein>
<evidence type="ECO:0000256" key="4">
    <source>
        <dbReference type="ARBA" id="ARBA00023163"/>
    </source>
</evidence>
<accession>A0A9P7BCK2</accession>
<dbReference type="Gene3D" id="6.10.20.40">
    <property type="entry name" value="TEA/ATTS domain"/>
    <property type="match status" value="1"/>
</dbReference>
<evidence type="ECO:0000313" key="9">
    <source>
        <dbReference type="EMBL" id="KAG0687017.1"/>
    </source>
</evidence>
<gene>
    <name evidence="9" type="ORF">C6P40_003025</name>
</gene>
<keyword evidence="5" id="KW-0539">Nucleus</keyword>
<comment type="similarity">
    <text evidence="2">Belongs to the TEC1 family.</text>
</comment>
<comment type="caution">
    <text evidence="9">The sequence shown here is derived from an EMBL/GenBank/DDBJ whole genome shotgun (WGS) entry which is preliminary data.</text>
</comment>
<dbReference type="EMBL" id="PUHW01000331">
    <property type="protein sequence ID" value="KAG0687017.1"/>
    <property type="molecule type" value="Genomic_DNA"/>
</dbReference>
<evidence type="ECO:0000256" key="5">
    <source>
        <dbReference type="ARBA" id="ARBA00023242"/>
    </source>
</evidence>
<name>A0A9P7BCK2_9ASCO</name>
<dbReference type="InterPro" id="IPR038096">
    <property type="entry name" value="TEA/ATTS_sf"/>
</dbReference>
<feature type="compositionally biased region" description="Low complexity" evidence="7">
    <location>
        <begin position="101"/>
        <end position="115"/>
    </location>
</feature>
<dbReference type="PROSITE" id="PS51088">
    <property type="entry name" value="TEA_2"/>
    <property type="match status" value="1"/>
</dbReference>
<dbReference type="InterPro" id="IPR050937">
    <property type="entry name" value="TEC1_TEAD_TF"/>
</dbReference>
<comment type="subcellular location">
    <subcellularLocation>
        <location evidence="1">Nucleus</location>
    </subcellularLocation>
</comment>
<evidence type="ECO:0000256" key="7">
    <source>
        <dbReference type="SAM" id="MobiDB-lite"/>
    </source>
</evidence>
<dbReference type="SMART" id="SM00426">
    <property type="entry name" value="TEA"/>
    <property type="match status" value="1"/>
</dbReference>